<dbReference type="GO" id="GO:0016788">
    <property type="term" value="F:hydrolase activity, acting on ester bonds"/>
    <property type="evidence" value="ECO:0007669"/>
    <property type="project" value="UniProtKB-ARBA"/>
</dbReference>
<dbReference type="Gene3D" id="3.40.50.1110">
    <property type="entry name" value="SGNH hydrolase"/>
    <property type="match status" value="1"/>
</dbReference>
<evidence type="ECO:0000259" key="2">
    <source>
        <dbReference type="Pfam" id="PF14607"/>
    </source>
</evidence>
<evidence type="ECO:0000313" key="4">
    <source>
        <dbReference type="Proteomes" id="UP000787472"/>
    </source>
</evidence>
<proteinExistence type="predicted"/>
<feature type="domain" description="SGNH hydrolase-type esterase N-terminal" evidence="2">
    <location>
        <begin position="22"/>
        <end position="140"/>
    </location>
</feature>
<name>A0A9E5MPQ2_9GAMM</name>
<sequence>MQIENSRDLRWYAIPDDRFRRHGLPACSHGYSRLPMAARAAVPQAVAEQSQYAAGARLRFATNSSRLVLRCQALSKSKGHGIDCLVDGVYWKTLLLSRGDLNDVMVFRDLPTEMRSIELYLPHEQEVDVCAVGLQAGADIAPARPYRDDLPLVFYGSSIVQGAGVNLSCMSYPAIIARELNSDFINWGFYGAGRGEPEVIDLVAGCPAKAFILDLGKSYGIQPADVYLRMLKQLRQAQPAVPLVVITPVFSSRECFDSGFRTRTQRTRQIMREAVEALEGVLLVEGETLLGERDWPGLSPDGLHPNEKGCAETAKRLLPVIQAFYC</sequence>
<dbReference type="SUPFAM" id="SSF52266">
    <property type="entry name" value="SGNH hydrolase"/>
    <property type="match status" value="1"/>
</dbReference>
<dbReference type="InterPro" id="IPR013830">
    <property type="entry name" value="SGNH_hydro"/>
</dbReference>
<evidence type="ECO:0000259" key="1">
    <source>
        <dbReference type="Pfam" id="PF14606"/>
    </source>
</evidence>
<evidence type="ECO:0000313" key="3">
    <source>
        <dbReference type="EMBL" id="NHO68156.1"/>
    </source>
</evidence>
<dbReference type="EMBL" id="JAAONZ010000025">
    <property type="protein sequence ID" value="NHO68156.1"/>
    <property type="molecule type" value="Genomic_DNA"/>
</dbReference>
<evidence type="ECO:0008006" key="5">
    <source>
        <dbReference type="Google" id="ProtNLM"/>
    </source>
</evidence>
<dbReference type="Proteomes" id="UP000787472">
    <property type="component" value="Unassembled WGS sequence"/>
</dbReference>
<comment type="caution">
    <text evidence="3">The sequence shown here is derived from an EMBL/GenBank/DDBJ whole genome shotgun (WGS) entry which is preliminary data.</text>
</comment>
<dbReference type="RefSeq" id="WP_167191889.1">
    <property type="nucleotide sequence ID" value="NZ_JAAONZ010000025.1"/>
</dbReference>
<protein>
    <recommendedName>
        <fullName evidence="5">SGNH hydrolase-type esterase domain-containing protein</fullName>
    </recommendedName>
</protein>
<accession>A0A9E5MPQ2</accession>
<keyword evidence="4" id="KW-1185">Reference proteome</keyword>
<dbReference type="AlphaFoldDB" id="A0A9E5MPQ2"/>
<dbReference type="Gene3D" id="2.60.120.260">
    <property type="entry name" value="Galactose-binding domain-like"/>
    <property type="match status" value="1"/>
</dbReference>
<reference evidence="3" key="1">
    <citation type="submission" date="2020-03" db="EMBL/GenBank/DDBJ databases">
        <authorList>
            <person name="Guo F."/>
        </authorList>
    </citation>
    <scope>NUCLEOTIDE SEQUENCE</scope>
    <source>
        <strain evidence="3">JCM 30134</strain>
    </source>
</reference>
<feature type="domain" description="SGNH hydrolase-type esterase" evidence="1">
    <location>
        <begin position="151"/>
        <end position="322"/>
    </location>
</feature>
<dbReference type="InterPro" id="IPR032740">
    <property type="entry name" value="GxDLY"/>
</dbReference>
<gene>
    <name evidence="3" type="ORF">G8770_21615</name>
</gene>
<dbReference type="InterPro" id="IPR036514">
    <property type="entry name" value="SGNH_hydro_sf"/>
</dbReference>
<organism evidence="3 4">
    <name type="scientific">Pseudomaricurvus hydrocarbonicus</name>
    <dbReference type="NCBI Taxonomy" id="1470433"/>
    <lineage>
        <taxon>Bacteria</taxon>
        <taxon>Pseudomonadati</taxon>
        <taxon>Pseudomonadota</taxon>
        <taxon>Gammaproteobacteria</taxon>
        <taxon>Cellvibrionales</taxon>
        <taxon>Cellvibrionaceae</taxon>
        <taxon>Pseudomaricurvus</taxon>
    </lineage>
</organism>
<dbReference type="Pfam" id="PF14606">
    <property type="entry name" value="Lipase_GDSL_3"/>
    <property type="match status" value="1"/>
</dbReference>
<dbReference type="Pfam" id="PF14607">
    <property type="entry name" value="GxDLY"/>
    <property type="match status" value="1"/>
</dbReference>